<name>A0AAN4VWT2_9BACT</name>
<proteinExistence type="predicted"/>
<evidence type="ECO:0008006" key="3">
    <source>
        <dbReference type="Google" id="ProtNLM"/>
    </source>
</evidence>
<sequence>MYFRHKGSSIWSRRWNLRSGDFPAQITSVNSHNSSALRNSVKVAGDVKITYQYNSLGHRSKKVSYDLLGNIEKETAYTRDASGKLLSIYSGPTSGNLKQVEIPIYGASRLGMLVMDDNFEQEQYELKDHLGNIRTIVKHPTDTAPSITLGYSDYYPFGLRMVRYTNPGYRFGFQGDFAEDDTEENGFNVFEARLYDPVLGRWTTVDPARQFASGYVGMGNDPIGSIDTDGRESGDPRGNAFFSGLYNIFTSLGFRESKSNTKQTMKEIHDVIANPDPPIDTQPVGMLFIDKTKPENEIGLDLGWRAEHTEILDYTLLKYLMKIPNPKFSIPPSRSIISENTKTAGKFLDPAQTSQSITENWIESSPYYEGFLTQDSLTFFAKPDSILLREIVTRKDTIHIVVKTSHNGFISIGHLNDTIR</sequence>
<dbReference type="NCBIfam" id="TIGR03696">
    <property type="entry name" value="Rhs_assc_core"/>
    <property type="match status" value="1"/>
</dbReference>
<dbReference type="EMBL" id="BQKE01000001">
    <property type="protein sequence ID" value="GJM61163.1"/>
    <property type="molecule type" value="Genomic_DNA"/>
</dbReference>
<dbReference type="PANTHER" id="PTHR32305">
    <property type="match status" value="1"/>
</dbReference>
<keyword evidence="2" id="KW-1185">Reference proteome</keyword>
<reference evidence="1 2" key="1">
    <citation type="submission" date="2021-12" db="EMBL/GenBank/DDBJ databases">
        <title>Genome sequencing of bacteria with rrn-lacking chromosome and rrn-plasmid.</title>
        <authorList>
            <person name="Anda M."/>
            <person name="Iwasaki W."/>
        </authorList>
    </citation>
    <scope>NUCLEOTIDE SEQUENCE [LARGE SCALE GENOMIC DNA]</scope>
    <source>
        <strain evidence="1 2">NBRC 15940</strain>
    </source>
</reference>
<protein>
    <recommendedName>
        <fullName evidence="3">RHS repeat-associated core domain-containing protein</fullName>
    </recommendedName>
</protein>
<dbReference type="Proteomes" id="UP001310022">
    <property type="component" value="Unassembled WGS sequence"/>
</dbReference>
<accession>A0AAN4VWT2</accession>
<organism evidence="1 2">
    <name type="scientific">Persicobacter diffluens</name>
    <dbReference type="NCBI Taxonomy" id="981"/>
    <lineage>
        <taxon>Bacteria</taxon>
        <taxon>Pseudomonadati</taxon>
        <taxon>Bacteroidota</taxon>
        <taxon>Cytophagia</taxon>
        <taxon>Cytophagales</taxon>
        <taxon>Persicobacteraceae</taxon>
        <taxon>Persicobacter</taxon>
    </lineage>
</organism>
<evidence type="ECO:0000313" key="1">
    <source>
        <dbReference type="EMBL" id="GJM61163.1"/>
    </source>
</evidence>
<dbReference type="PANTHER" id="PTHR32305:SF15">
    <property type="entry name" value="PROTEIN RHSA-RELATED"/>
    <property type="match status" value="1"/>
</dbReference>
<dbReference type="InterPro" id="IPR050708">
    <property type="entry name" value="T6SS_VgrG/RHS"/>
</dbReference>
<gene>
    <name evidence="1" type="ORF">PEDI_17150</name>
</gene>
<evidence type="ECO:0000313" key="2">
    <source>
        <dbReference type="Proteomes" id="UP001310022"/>
    </source>
</evidence>
<comment type="caution">
    <text evidence="1">The sequence shown here is derived from an EMBL/GenBank/DDBJ whole genome shotgun (WGS) entry which is preliminary data.</text>
</comment>
<dbReference type="AlphaFoldDB" id="A0AAN4VWT2"/>
<dbReference type="Gene3D" id="2.180.10.10">
    <property type="entry name" value="RHS repeat-associated core"/>
    <property type="match status" value="1"/>
</dbReference>
<dbReference type="InterPro" id="IPR022385">
    <property type="entry name" value="Rhs_assc_core"/>
</dbReference>